<dbReference type="PANTHER" id="PTHR33741:SF5">
    <property type="entry name" value="TRANSMEMBRANE PROTEIN DDB_G0269096-RELATED"/>
    <property type="match status" value="1"/>
</dbReference>
<organism evidence="3 4">
    <name type="scientific">Coccomyxa viridis</name>
    <dbReference type="NCBI Taxonomy" id="1274662"/>
    <lineage>
        <taxon>Eukaryota</taxon>
        <taxon>Viridiplantae</taxon>
        <taxon>Chlorophyta</taxon>
        <taxon>core chlorophytes</taxon>
        <taxon>Trebouxiophyceae</taxon>
        <taxon>Trebouxiophyceae incertae sedis</taxon>
        <taxon>Coccomyxaceae</taxon>
        <taxon>Coccomyxa</taxon>
    </lineage>
</organism>
<feature type="transmembrane region" description="Helical" evidence="1">
    <location>
        <begin position="154"/>
        <end position="174"/>
    </location>
</feature>
<keyword evidence="1" id="KW-0812">Transmembrane</keyword>
<name>A0AAV1HTB4_9CHLO</name>
<dbReference type="Pfam" id="PF04982">
    <property type="entry name" value="TM_HPP"/>
    <property type="match status" value="1"/>
</dbReference>
<dbReference type="InterPro" id="IPR058581">
    <property type="entry name" value="TM_HPP"/>
</dbReference>
<reference evidence="3 4" key="1">
    <citation type="submission" date="2023-10" db="EMBL/GenBank/DDBJ databases">
        <authorList>
            <person name="Maclean D."/>
            <person name="Macfadyen A."/>
        </authorList>
    </citation>
    <scope>NUCLEOTIDE SEQUENCE [LARGE SCALE GENOMIC DNA]</scope>
</reference>
<evidence type="ECO:0000259" key="2">
    <source>
        <dbReference type="Pfam" id="PF04982"/>
    </source>
</evidence>
<feature type="domain" description="HPP transmembrane region" evidence="2">
    <location>
        <begin position="69"/>
        <end position="175"/>
    </location>
</feature>
<keyword evidence="1" id="KW-0472">Membrane</keyword>
<dbReference type="EMBL" id="CAUYUE010000001">
    <property type="protein sequence ID" value="CAK0733431.1"/>
    <property type="molecule type" value="Genomic_DNA"/>
</dbReference>
<evidence type="ECO:0000256" key="1">
    <source>
        <dbReference type="SAM" id="Phobius"/>
    </source>
</evidence>
<dbReference type="InterPro" id="IPR007065">
    <property type="entry name" value="HPP"/>
</dbReference>
<comment type="caution">
    <text evidence="3">The sequence shown here is derived from an EMBL/GenBank/DDBJ whole genome shotgun (WGS) entry which is preliminary data.</text>
</comment>
<dbReference type="AlphaFoldDB" id="A0AAV1HTB4"/>
<accession>A0AAV1HTB4</accession>
<proteinExistence type="predicted"/>
<feature type="transmembrane region" description="Helical" evidence="1">
    <location>
        <begin position="73"/>
        <end position="95"/>
    </location>
</feature>
<dbReference type="Proteomes" id="UP001314263">
    <property type="component" value="Unassembled WGS sequence"/>
</dbReference>
<evidence type="ECO:0000313" key="3">
    <source>
        <dbReference type="EMBL" id="CAK0733431.1"/>
    </source>
</evidence>
<feature type="transmembrane region" description="Helical" evidence="1">
    <location>
        <begin position="101"/>
        <end position="119"/>
    </location>
</feature>
<gene>
    <name evidence="3" type="ORF">CVIRNUC_000274</name>
</gene>
<sequence>MDGRDHGVLRLPSYCLCHKDACQCGGSKTSSSEKIYDTKQTSGISGQALAASILAWFGRMRGGSAKPPPAPPVWEVCLSGAGAFAGLLAIAALSAQLTGKINLPLLLGCFGASATLLFGMPSLPVAQPRNVFGGMGVSCLAGLFWRTVLGNQVWLAAPLGVAFSIMGMQLTATLHREALLHTFEPVIITSSFRTMMTSSHDSSNEWWTCISVRGCCLAHSTGLVSSIAIDLKGLCQY</sequence>
<keyword evidence="1" id="KW-1133">Transmembrane helix</keyword>
<protein>
    <recommendedName>
        <fullName evidence="2">HPP transmembrane region domain-containing protein</fullName>
    </recommendedName>
</protein>
<dbReference type="PANTHER" id="PTHR33741">
    <property type="entry name" value="TRANSMEMBRANE PROTEIN DDB_G0269096-RELATED"/>
    <property type="match status" value="1"/>
</dbReference>
<keyword evidence="4" id="KW-1185">Reference proteome</keyword>
<evidence type="ECO:0000313" key="4">
    <source>
        <dbReference type="Proteomes" id="UP001314263"/>
    </source>
</evidence>